<reference evidence="2" key="1">
    <citation type="submission" date="2020-09" db="EMBL/GenBank/DDBJ databases">
        <title>Genome-Enabled Discovery of Anthraquinone Biosynthesis in Senna tora.</title>
        <authorList>
            <person name="Kang S.-H."/>
            <person name="Pandey R.P."/>
            <person name="Lee C.-M."/>
            <person name="Sim J.-S."/>
            <person name="Jeong J.-T."/>
            <person name="Choi B.-S."/>
            <person name="Jung M."/>
            <person name="Ginzburg D."/>
            <person name="Zhao K."/>
            <person name="Won S.Y."/>
            <person name="Oh T.-J."/>
            <person name="Yu Y."/>
            <person name="Kim N.-H."/>
            <person name="Lee O.R."/>
            <person name="Lee T.-H."/>
            <person name="Bashyal P."/>
            <person name="Kim T.-S."/>
            <person name="Lee W.-H."/>
            <person name="Kawkins C."/>
            <person name="Kim C.-K."/>
            <person name="Kim J.S."/>
            <person name="Ahn B.O."/>
            <person name="Rhee S.Y."/>
            <person name="Sohng J.K."/>
        </authorList>
    </citation>
    <scope>NUCLEOTIDE SEQUENCE</scope>
    <source>
        <tissue evidence="2">Leaf</tissue>
    </source>
</reference>
<keyword evidence="3" id="KW-1185">Reference proteome</keyword>
<proteinExistence type="predicted"/>
<comment type="caution">
    <text evidence="2">The sequence shown here is derived from an EMBL/GenBank/DDBJ whole genome shotgun (WGS) entry which is preliminary data.</text>
</comment>
<feature type="region of interest" description="Disordered" evidence="1">
    <location>
        <begin position="1"/>
        <end position="23"/>
    </location>
</feature>
<protein>
    <submittedName>
        <fullName evidence="2">Uncharacterized protein</fullName>
    </submittedName>
</protein>
<organism evidence="2 3">
    <name type="scientific">Senna tora</name>
    <dbReference type="NCBI Taxonomy" id="362788"/>
    <lineage>
        <taxon>Eukaryota</taxon>
        <taxon>Viridiplantae</taxon>
        <taxon>Streptophyta</taxon>
        <taxon>Embryophyta</taxon>
        <taxon>Tracheophyta</taxon>
        <taxon>Spermatophyta</taxon>
        <taxon>Magnoliopsida</taxon>
        <taxon>eudicotyledons</taxon>
        <taxon>Gunneridae</taxon>
        <taxon>Pentapetalae</taxon>
        <taxon>rosids</taxon>
        <taxon>fabids</taxon>
        <taxon>Fabales</taxon>
        <taxon>Fabaceae</taxon>
        <taxon>Caesalpinioideae</taxon>
        <taxon>Cassia clade</taxon>
        <taxon>Senna</taxon>
    </lineage>
</organism>
<name>A0A834WAT1_9FABA</name>
<evidence type="ECO:0000313" key="2">
    <source>
        <dbReference type="EMBL" id="KAF7815572.1"/>
    </source>
</evidence>
<feature type="compositionally biased region" description="Basic and acidic residues" evidence="1">
    <location>
        <begin position="11"/>
        <end position="23"/>
    </location>
</feature>
<dbReference type="Proteomes" id="UP000634136">
    <property type="component" value="Unassembled WGS sequence"/>
</dbReference>
<dbReference type="AlphaFoldDB" id="A0A834WAT1"/>
<accession>A0A834WAT1</accession>
<dbReference type="EMBL" id="JAAIUW010000009">
    <property type="protein sequence ID" value="KAF7815572.1"/>
    <property type="molecule type" value="Genomic_DNA"/>
</dbReference>
<gene>
    <name evidence="2" type="ORF">G2W53_029541</name>
</gene>
<evidence type="ECO:0000256" key="1">
    <source>
        <dbReference type="SAM" id="MobiDB-lite"/>
    </source>
</evidence>
<evidence type="ECO:0000313" key="3">
    <source>
        <dbReference type="Proteomes" id="UP000634136"/>
    </source>
</evidence>
<sequence length="23" mass="2791">MAVCDNGQMRWRSEVKDELQEHE</sequence>